<proteinExistence type="inferred from homology"/>
<dbReference type="InterPro" id="IPR032675">
    <property type="entry name" value="LRR_dom_sf"/>
</dbReference>
<dbReference type="SUPFAM" id="SSF52058">
    <property type="entry name" value="L domain-like"/>
    <property type="match status" value="1"/>
</dbReference>
<dbReference type="Proteomes" id="UP000828390">
    <property type="component" value="Unassembled WGS sequence"/>
</dbReference>
<dbReference type="Gene3D" id="3.80.10.10">
    <property type="entry name" value="Ribonuclease Inhibitor"/>
    <property type="match status" value="2"/>
</dbReference>
<dbReference type="InterPro" id="IPR001611">
    <property type="entry name" value="Leu-rich_rpt"/>
</dbReference>
<dbReference type="GO" id="GO:0038023">
    <property type="term" value="F:signaling receptor activity"/>
    <property type="evidence" value="ECO:0007669"/>
    <property type="project" value="TreeGrafter"/>
</dbReference>
<dbReference type="InterPro" id="IPR035897">
    <property type="entry name" value="Toll_tir_struct_dom_sf"/>
</dbReference>
<feature type="region of interest" description="Disordered" evidence="7">
    <location>
        <begin position="739"/>
        <end position="758"/>
    </location>
</feature>
<evidence type="ECO:0000256" key="4">
    <source>
        <dbReference type="ARBA" id="ARBA00022729"/>
    </source>
</evidence>
<keyword evidence="4" id="KW-0732">Signal</keyword>
<feature type="compositionally biased region" description="Polar residues" evidence="7">
    <location>
        <begin position="802"/>
        <end position="811"/>
    </location>
</feature>
<feature type="compositionally biased region" description="Acidic residues" evidence="7">
    <location>
        <begin position="778"/>
        <end position="801"/>
    </location>
</feature>
<evidence type="ECO:0000259" key="9">
    <source>
        <dbReference type="PROSITE" id="PS50104"/>
    </source>
</evidence>
<evidence type="ECO:0000256" key="1">
    <source>
        <dbReference type="ARBA" id="ARBA00004167"/>
    </source>
</evidence>
<keyword evidence="3 8" id="KW-0812">Transmembrane</keyword>
<dbReference type="GO" id="GO:0005886">
    <property type="term" value="C:plasma membrane"/>
    <property type="evidence" value="ECO:0007669"/>
    <property type="project" value="TreeGrafter"/>
</dbReference>
<name>A0A9D4RR48_DREPO</name>
<dbReference type="PROSITE" id="PS50104">
    <property type="entry name" value="TIR"/>
    <property type="match status" value="1"/>
</dbReference>
<evidence type="ECO:0000256" key="6">
    <source>
        <dbReference type="ARBA" id="ARBA00023136"/>
    </source>
</evidence>
<dbReference type="Gene3D" id="3.40.50.10140">
    <property type="entry name" value="Toll/interleukin-1 receptor homology (TIR) domain"/>
    <property type="match status" value="1"/>
</dbReference>
<comment type="subcellular location">
    <subcellularLocation>
        <location evidence="1">Membrane</location>
        <topology evidence="1">Single-pass membrane protein</topology>
    </subcellularLocation>
</comment>
<reference evidence="10" key="1">
    <citation type="journal article" date="2019" name="bioRxiv">
        <title>The Genome of the Zebra Mussel, Dreissena polymorpha: A Resource for Invasive Species Research.</title>
        <authorList>
            <person name="McCartney M.A."/>
            <person name="Auch B."/>
            <person name="Kono T."/>
            <person name="Mallez S."/>
            <person name="Zhang Y."/>
            <person name="Obille A."/>
            <person name="Becker A."/>
            <person name="Abrahante J.E."/>
            <person name="Garbe J."/>
            <person name="Badalamenti J.P."/>
            <person name="Herman A."/>
            <person name="Mangelson H."/>
            <person name="Liachko I."/>
            <person name="Sullivan S."/>
            <person name="Sone E.D."/>
            <person name="Koren S."/>
            <person name="Silverstein K.A.T."/>
            <person name="Beckman K.B."/>
            <person name="Gohl D.M."/>
        </authorList>
    </citation>
    <scope>NUCLEOTIDE SEQUENCE</scope>
    <source>
        <strain evidence="10">Duluth1</strain>
        <tissue evidence="10">Whole animal</tissue>
    </source>
</reference>
<feature type="transmembrane region" description="Helical" evidence="8">
    <location>
        <begin position="551"/>
        <end position="576"/>
    </location>
</feature>
<dbReference type="EMBL" id="JAIWYP010000002">
    <property type="protein sequence ID" value="KAH3875582.1"/>
    <property type="molecule type" value="Genomic_DNA"/>
</dbReference>
<gene>
    <name evidence="10" type="ORF">DPMN_038851</name>
</gene>
<dbReference type="Pfam" id="PF13676">
    <property type="entry name" value="TIR_2"/>
    <property type="match status" value="1"/>
</dbReference>
<dbReference type="GO" id="GO:0007165">
    <property type="term" value="P:signal transduction"/>
    <property type="evidence" value="ECO:0007669"/>
    <property type="project" value="InterPro"/>
</dbReference>
<feature type="compositionally biased region" description="Polar residues" evidence="7">
    <location>
        <begin position="748"/>
        <end position="758"/>
    </location>
</feature>
<dbReference type="PANTHER" id="PTHR24365:SF541">
    <property type="entry name" value="PROTEIN TOLL-RELATED"/>
    <property type="match status" value="1"/>
</dbReference>
<protein>
    <recommendedName>
        <fullName evidence="9">TIR domain-containing protein</fullName>
    </recommendedName>
</protein>
<evidence type="ECO:0000256" key="3">
    <source>
        <dbReference type="ARBA" id="ARBA00022692"/>
    </source>
</evidence>
<dbReference type="Pfam" id="PF13855">
    <property type="entry name" value="LRR_8"/>
    <property type="match status" value="1"/>
</dbReference>
<feature type="domain" description="TIR" evidence="9">
    <location>
        <begin position="606"/>
        <end position="753"/>
    </location>
</feature>
<evidence type="ECO:0000256" key="2">
    <source>
        <dbReference type="ARBA" id="ARBA00009634"/>
    </source>
</evidence>
<comment type="similarity">
    <text evidence="2">Belongs to the Toll-like receptor family.</text>
</comment>
<evidence type="ECO:0000313" key="11">
    <source>
        <dbReference type="Proteomes" id="UP000828390"/>
    </source>
</evidence>
<keyword evidence="5 8" id="KW-1133">Transmembrane helix</keyword>
<accession>A0A9D4RR48</accession>
<dbReference type="AlphaFoldDB" id="A0A9D4RR48"/>
<reference evidence="10" key="2">
    <citation type="submission" date="2020-11" db="EMBL/GenBank/DDBJ databases">
        <authorList>
            <person name="McCartney M.A."/>
            <person name="Auch B."/>
            <person name="Kono T."/>
            <person name="Mallez S."/>
            <person name="Becker A."/>
            <person name="Gohl D.M."/>
            <person name="Silverstein K.A.T."/>
            <person name="Koren S."/>
            <person name="Bechman K.B."/>
            <person name="Herman A."/>
            <person name="Abrahante J.E."/>
            <person name="Garbe J."/>
        </authorList>
    </citation>
    <scope>NUCLEOTIDE SEQUENCE</scope>
    <source>
        <strain evidence="10">Duluth1</strain>
        <tissue evidence="10">Whole animal</tissue>
    </source>
</reference>
<organism evidence="10 11">
    <name type="scientific">Dreissena polymorpha</name>
    <name type="common">Zebra mussel</name>
    <name type="synonym">Mytilus polymorpha</name>
    <dbReference type="NCBI Taxonomy" id="45954"/>
    <lineage>
        <taxon>Eukaryota</taxon>
        <taxon>Metazoa</taxon>
        <taxon>Spiralia</taxon>
        <taxon>Lophotrochozoa</taxon>
        <taxon>Mollusca</taxon>
        <taxon>Bivalvia</taxon>
        <taxon>Autobranchia</taxon>
        <taxon>Heteroconchia</taxon>
        <taxon>Euheterodonta</taxon>
        <taxon>Imparidentia</taxon>
        <taxon>Neoheterodontei</taxon>
        <taxon>Myida</taxon>
        <taxon>Dreissenoidea</taxon>
        <taxon>Dreissenidae</taxon>
        <taxon>Dreissena</taxon>
    </lineage>
</organism>
<feature type="region of interest" description="Disordered" evidence="7">
    <location>
        <begin position="776"/>
        <end position="814"/>
    </location>
</feature>
<evidence type="ECO:0000256" key="7">
    <source>
        <dbReference type="SAM" id="MobiDB-lite"/>
    </source>
</evidence>
<comment type="caution">
    <text evidence="10">The sequence shown here is derived from an EMBL/GenBank/DDBJ whole genome shotgun (WGS) entry which is preliminary data.</text>
</comment>
<keyword evidence="6 8" id="KW-0472">Membrane</keyword>
<evidence type="ECO:0000256" key="8">
    <source>
        <dbReference type="SAM" id="Phobius"/>
    </source>
</evidence>
<dbReference type="SUPFAM" id="SSF52200">
    <property type="entry name" value="Toll/Interleukin receptor TIR domain"/>
    <property type="match status" value="1"/>
</dbReference>
<sequence length="875" mass="100388">MGATVILSFVYIGVFGITALFLDNDHYEDLCLRVNSSQTKECTRRTDGTLLCYNHIPEDPKDCTEVVVAMCSIINEDINIDDNFFANADWASVERFSITKTELVNTALNIGPLAFRRMTNLRSLHIHNLRGQTEFFDNSFCGLEKLKDVNFTGSIFLVDEDILQLFSASCSVPNIESLSLSKTKVKDILFNRTLIMLIFSRPLKVLDVQSLQLRIDINNIEENVSMIEELYLQNSELVGGGHLVHRNQTVFPNLTILDLSGTVASFSSIFCLSSRLKIKNQEIDSGIEVFRSIQTLIWDRVCRNTDLSKPKDVYFDNLTINLRFDLKQVFLRDNNVNSINGFFNWPGNNVEHGDLTNNKISYLSPYFISAFKKLKLLVLNRNDLYRMSESHSDEFEVLFQSLPLLDSLQINRNKLVIIPRNTFTKNSQLRVLDLSFNQLTIVNFTITNLKRLLLLDLSGNQIKYSDAITQCVLTDFIRLYNSTKTHIIRADNVLTCSKCDDLDGIQWLVTHQDIFNQFENISCTLESGHTAELTTDVLNNIHDICYRPTRIIIIVIIPAAVFTILISVVIVIVKVIKNRFREKRFKFNEQINIKRWKNWKNGEDTYEFPVFLSYASQDKELAKHIWNKLNMCLQTKIGTGREMVYFSELHMLTGPIMEGIKTALERSTSIMFVITDANAFRESEWCIKEFEIAHEMNRHIFIMVTDDLNLDLLPTEFASIFHKTARIILKRTPRRRISNKKHDKRYNEISNGQQHARNESGVNNMQLSLLAVQGDNPSYEESDYDDQDDSLLSAENEDNNDEGTSLTAARNESQDCPLLDAMGSEHESDARNDAYGFETCIRVASECDTEFVVEGIRFELQTTWENVCAAIVQIH</sequence>
<evidence type="ECO:0000313" key="10">
    <source>
        <dbReference type="EMBL" id="KAH3875582.1"/>
    </source>
</evidence>
<dbReference type="PANTHER" id="PTHR24365">
    <property type="entry name" value="TOLL-LIKE RECEPTOR"/>
    <property type="match status" value="1"/>
</dbReference>
<keyword evidence="11" id="KW-1185">Reference proteome</keyword>
<dbReference type="InterPro" id="IPR000157">
    <property type="entry name" value="TIR_dom"/>
</dbReference>
<evidence type="ECO:0000256" key="5">
    <source>
        <dbReference type="ARBA" id="ARBA00022989"/>
    </source>
</evidence>